<evidence type="ECO:0000256" key="10">
    <source>
        <dbReference type="ARBA" id="ARBA00023029"/>
    </source>
</evidence>
<dbReference type="CDD" id="cd03481">
    <property type="entry name" value="TopoIIA_Trans_ScTopoIIA"/>
    <property type="match status" value="1"/>
</dbReference>
<accession>A0A6C0BPB5</accession>
<dbReference type="GO" id="GO:0000712">
    <property type="term" value="P:resolution of meiotic recombination intermediates"/>
    <property type="evidence" value="ECO:0007669"/>
    <property type="project" value="TreeGrafter"/>
</dbReference>
<dbReference type="Pfam" id="PF00204">
    <property type="entry name" value="DNA_gyraseB"/>
    <property type="match status" value="1"/>
</dbReference>
<dbReference type="GO" id="GO:0046872">
    <property type="term" value="F:metal ion binding"/>
    <property type="evidence" value="ECO:0007669"/>
    <property type="project" value="UniProtKB-KW"/>
</dbReference>
<feature type="domain" description="Toprim" evidence="13">
    <location>
        <begin position="438"/>
        <end position="552"/>
    </location>
</feature>
<dbReference type="InterPro" id="IPR006171">
    <property type="entry name" value="TOPRIM_dom"/>
</dbReference>
<dbReference type="Gene3D" id="3.30.565.10">
    <property type="entry name" value="Histidine kinase-like ATPase, C-terminal domain"/>
    <property type="match status" value="1"/>
</dbReference>
<dbReference type="Gene3D" id="3.90.199.10">
    <property type="entry name" value="Topoisomerase II, domain 5"/>
    <property type="match status" value="1"/>
</dbReference>
<dbReference type="PRINTS" id="PR00418">
    <property type="entry name" value="TPI2FAMILY"/>
</dbReference>
<dbReference type="Gene3D" id="3.30.1490.30">
    <property type="match status" value="1"/>
</dbReference>
<dbReference type="InterPro" id="IPR013759">
    <property type="entry name" value="Topo_IIA_B_C"/>
</dbReference>
<dbReference type="Gene3D" id="3.40.50.670">
    <property type="match status" value="1"/>
</dbReference>
<name>A0A6C0BPB5_9ZZZZ</name>
<evidence type="ECO:0000256" key="6">
    <source>
        <dbReference type="ARBA" id="ARBA00022723"/>
    </source>
</evidence>
<comment type="similarity">
    <text evidence="4">Belongs to the type II topoisomerase family.</text>
</comment>
<dbReference type="EC" id="5.6.2.2" evidence="5"/>
<dbReference type="Gene3D" id="3.30.1360.40">
    <property type="match status" value="1"/>
</dbReference>
<proteinExistence type="inferred from homology"/>
<evidence type="ECO:0000256" key="4">
    <source>
        <dbReference type="ARBA" id="ARBA00011080"/>
    </source>
</evidence>
<dbReference type="GO" id="GO:0003918">
    <property type="term" value="F:DNA topoisomerase type II (double strand cut, ATP-hydrolyzing) activity"/>
    <property type="evidence" value="ECO:0007669"/>
    <property type="project" value="UniProtKB-EC"/>
</dbReference>
<dbReference type="GO" id="GO:0006265">
    <property type="term" value="P:DNA topological change"/>
    <property type="evidence" value="ECO:0007669"/>
    <property type="project" value="InterPro"/>
</dbReference>
<evidence type="ECO:0000256" key="1">
    <source>
        <dbReference type="ARBA" id="ARBA00000185"/>
    </source>
</evidence>
<evidence type="ECO:0000256" key="11">
    <source>
        <dbReference type="ARBA" id="ARBA00023125"/>
    </source>
</evidence>
<comment type="cofactor">
    <cofactor evidence="3">
        <name>Mg(2+)</name>
        <dbReference type="ChEBI" id="CHEBI:18420"/>
    </cofactor>
</comment>
<dbReference type="InterPro" id="IPR001241">
    <property type="entry name" value="Topo_IIA"/>
</dbReference>
<dbReference type="AlphaFoldDB" id="A0A6C0BPB5"/>
<feature type="domain" description="Topo IIA-type catalytic" evidence="14">
    <location>
        <begin position="682"/>
        <end position="1106"/>
    </location>
</feature>
<dbReference type="SUPFAM" id="SSF56719">
    <property type="entry name" value="Type II DNA topoisomerase"/>
    <property type="match status" value="1"/>
</dbReference>
<evidence type="ECO:0000256" key="12">
    <source>
        <dbReference type="ARBA" id="ARBA00023235"/>
    </source>
</evidence>
<dbReference type="GO" id="GO:0003677">
    <property type="term" value="F:DNA binding"/>
    <property type="evidence" value="ECO:0007669"/>
    <property type="project" value="UniProtKB-KW"/>
</dbReference>
<comment type="cofactor">
    <cofactor evidence="2">
        <name>Ca(2+)</name>
        <dbReference type="ChEBI" id="CHEBI:29108"/>
    </cofactor>
</comment>
<keyword evidence="9" id="KW-0460">Magnesium</keyword>
<dbReference type="Gene3D" id="3.30.230.10">
    <property type="match status" value="1"/>
</dbReference>
<sequence length="1116" mass="129191">MSKNMTKSASSSSKKYVKMNPMEHVLARPGMYIGSIEVDKTSLWVLNNNKTEMIKKEIDYIPGLFKIFDEILVNVLDHIIRLKSESGDCVKQVKEVSVHMTPTKVIVYNDGEGVDIYKHDTHGVYIPELVFGNMLTSTNYDDNAERVIGGQNGIGAKACNIYSKSFEIETVDSVRKLLYKQKFSENMFEKSVPEITKYTKYPYTKITFEPDFSKFKITELSDDMLNLYMKRVYDINSISLGNLKVNLNDEKLKASTFDKYVDMFIGSKSEHPRVSDVCSNNRWQIAATYSDDGFQQVSFVNGISTIRGGKHIEYITNQITKKLSEMINKKKKTNVKQQHIKEFLFVFVNSTIVNPTFDSQSKETLTTPISKFGSKFDVDDKFIDKLYKTGIVDKAINISALSDDKNSKKTDGKKRNTLRGIAKLDDANWAGTKNSAECTLILTEGDSAKTMAISGLSEVGRNKYGVFPLRGKVMNVKDMTLKRINDNEEITNIKKILGLESNKQYQDVSDLRYGKIMIMTDSDVDGSHIKGLLFNVFQSMWPTLMKIDGFMNSMLTPIVKVRKGKTVKEFYCLTDYDHWKKDTPNHNGWEIKYYKGLGTSTNKEAKEYFKNMKYVTYTYDKELSDESIDMAFNKKRSDDRKRWIYEYNMDNTLDFMKKDVEYSEFVNKELIHFSVYNLERSIPSICDGLKKSLRKILYCCFKRKLHKEIKVAQLAGYVSEHGAYHHGEVSLQDAIIGMAQDFIGSNNINLLCPNGQFGSRVQGGKDSASSRYIHTQLNTPIVYALFHQDDHDIYTYMEDDGLMIEPHHYIPILPMILINGTSGIGTGFSTNIPCYNPKDIISNIRILLKDDTAELNEMTPWYRNHTGVIKDGVSYGKYHRKSNTMIEVTELPIGIWTEDFKVHLESYIDKNPKILKDYESHYTEKIVSFILIFHNKNVTDEMFDIKDGQTLTKFQQEFKMTNSRPLMTSNMHLYTSDGKIKKYENVLDILREFYTIRLNAYKDRKTNLISKINHDILFMDARIRFILDVIEERLKLLNAKKTIIQKYLEENKFPKQENCYDYLIKMPVYNFTYEKKEELIKELNKKRDILTTLESTNEKTMWLDNLNTFEDIYQTL</sequence>
<dbReference type="InterPro" id="IPR013758">
    <property type="entry name" value="Topo_IIA_A/C_ab"/>
</dbReference>
<dbReference type="FunFam" id="3.90.199.10:FF:000002">
    <property type="entry name" value="DNA topoisomerase 2"/>
    <property type="match status" value="1"/>
</dbReference>
<keyword evidence="12" id="KW-0413">Isomerase</keyword>
<keyword evidence="10" id="KW-0799">Topoisomerase</keyword>
<dbReference type="InterPro" id="IPR013760">
    <property type="entry name" value="Topo_IIA-like_dom_sf"/>
</dbReference>
<dbReference type="Pfam" id="PF00521">
    <property type="entry name" value="DNA_topoisoIV"/>
    <property type="match status" value="1"/>
</dbReference>
<dbReference type="FunFam" id="3.30.1490.30:FF:000001">
    <property type="entry name" value="DNA topoisomerase 2"/>
    <property type="match status" value="1"/>
</dbReference>
<keyword evidence="7" id="KW-0547">Nucleotide-binding</keyword>
<dbReference type="SUPFAM" id="SSF54211">
    <property type="entry name" value="Ribosomal protein S5 domain 2-like"/>
    <property type="match status" value="1"/>
</dbReference>
<dbReference type="PANTHER" id="PTHR10169:SF38">
    <property type="entry name" value="DNA TOPOISOMERASE 2"/>
    <property type="match status" value="1"/>
</dbReference>
<dbReference type="InterPro" id="IPR002205">
    <property type="entry name" value="Topo_IIA_dom_A"/>
</dbReference>
<dbReference type="PANTHER" id="PTHR10169">
    <property type="entry name" value="DNA TOPOISOMERASE/GYRASE"/>
    <property type="match status" value="1"/>
</dbReference>
<dbReference type="EMBL" id="MN739218">
    <property type="protein sequence ID" value="QHS94265.1"/>
    <property type="molecule type" value="Genomic_DNA"/>
</dbReference>
<dbReference type="PROSITE" id="PS50880">
    <property type="entry name" value="TOPRIM"/>
    <property type="match status" value="1"/>
</dbReference>
<evidence type="ECO:0000256" key="3">
    <source>
        <dbReference type="ARBA" id="ARBA00001946"/>
    </source>
</evidence>
<protein>
    <recommendedName>
        <fullName evidence="5">DNA topoisomerase (ATP-hydrolyzing)</fullName>
        <ecNumber evidence="5">5.6.2.2</ecNumber>
    </recommendedName>
</protein>
<dbReference type="SMART" id="SM00434">
    <property type="entry name" value="TOP4c"/>
    <property type="match status" value="1"/>
</dbReference>
<dbReference type="InterPro" id="IPR036890">
    <property type="entry name" value="HATPase_C_sf"/>
</dbReference>
<dbReference type="InterPro" id="IPR031660">
    <property type="entry name" value="TOPRIM_C"/>
</dbReference>
<dbReference type="InterPro" id="IPR013757">
    <property type="entry name" value="Topo_IIA_A_a_sf"/>
</dbReference>
<keyword evidence="6" id="KW-0479">Metal-binding</keyword>
<evidence type="ECO:0000256" key="7">
    <source>
        <dbReference type="ARBA" id="ARBA00022741"/>
    </source>
</evidence>
<dbReference type="InterPro" id="IPR013506">
    <property type="entry name" value="Topo_IIA_bsu_dom2"/>
</dbReference>
<keyword evidence="8" id="KW-0067">ATP-binding</keyword>
<dbReference type="GO" id="GO:0005634">
    <property type="term" value="C:nucleus"/>
    <property type="evidence" value="ECO:0007669"/>
    <property type="project" value="TreeGrafter"/>
</dbReference>
<evidence type="ECO:0000256" key="5">
    <source>
        <dbReference type="ARBA" id="ARBA00012895"/>
    </source>
</evidence>
<dbReference type="InterPro" id="IPR050634">
    <property type="entry name" value="DNA_Topoisomerase_II"/>
</dbReference>
<evidence type="ECO:0000259" key="14">
    <source>
        <dbReference type="PROSITE" id="PS52040"/>
    </source>
</evidence>
<dbReference type="GO" id="GO:0005524">
    <property type="term" value="F:ATP binding"/>
    <property type="evidence" value="ECO:0007669"/>
    <property type="project" value="UniProtKB-KW"/>
</dbReference>
<evidence type="ECO:0000313" key="15">
    <source>
        <dbReference type="EMBL" id="QHS94265.1"/>
    </source>
</evidence>
<dbReference type="InterPro" id="IPR001154">
    <property type="entry name" value="TopoII_euk"/>
</dbReference>
<dbReference type="Pfam" id="PF01751">
    <property type="entry name" value="Toprim"/>
    <property type="match status" value="1"/>
</dbReference>
<dbReference type="GO" id="GO:0000819">
    <property type="term" value="P:sister chromatid segregation"/>
    <property type="evidence" value="ECO:0007669"/>
    <property type="project" value="TreeGrafter"/>
</dbReference>
<dbReference type="FunFam" id="3.30.230.10:FF:000008">
    <property type="entry name" value="DNA topoisomerase 2"/>
    <property type="match status" value="1"/>
</dbReference>
<evidence type="ECO:0000259" key="13">
    <source>
        <dbReference type="PROSITE" id="PS50880"/>
    </source>
</evidence>
<organism evidence="15">
    <name type="scientific">viral metagenome</name>
    <dbReference type="NCBI Taxonomy" id="1070528"/>
    <lineage>
        <taxon>unclassified sequences</taxon>
        <taxon>metagenomes</taxon>
        <taxon>organismal metagenomes</taxon>
    </lineage>
</organism>
<comment type="catalytic activity">
    <reaction evidence="1">
        <text>ATP-dependent breakage, passage and rejoining of double-stranded DNA.</text>
        <dbReference type="EC" id="5.6.2.2"/>
    </reaction>
</comment>
<dbReference type="Pfam" id="PF16898">
    <property type="entry name" value="TOPRIM_C"/>
    <property type="match status" value="1"/>
</dbReference>
<dbReference type="Gene3D" id="1.10.268.10">
    <property type="entry name" value="Topoisomerase, domain 3"/>
    <property type="match status" value="1"/>
</dbReference>
<dbReference type="InterPro" id="IPR020568">
    <property type="entry name" value="Ribosomal_Su5_D2-typ_SF"/>
</dbReference>
<evidence type="ECO:0000256" key="8">
    <source>
        <dbReference type="ARBA" id="ARBA00022840"/>
    </source>
</evidence>
<dbReference type="PROSITE" id="PS52040">
    <property type="entry name" value="TOPO_IIA"/>
    <property type="match status" value="1"/>
</dbReference>
<reference evidence="15" key="1">
    <citation type="journal article" date="2020" name="Nature">
        <title>Giant virus diversity and host interactions through global metagenomics.</title>
        <authorList>
            <person name="Schulz F."/>
            <person name="Roux S."/>
            <person name="Paez-Espino D."/>
            <person name="Jungbluth S."/>
            <person name="Walsh D.A."/>
            <person name="Denef V.J."/>
            <person name="McMahon K.D."/>
            <person name="Konstantinidis K.T."/>
            <person name="Eloe-Fadrosh E.A."/>
            <person name="Kyrpides N.C."/>
            <person name="Woyke T."/>
        </authorList>
    </citation>
    <scope>NUCLEOTIDE SEQUENCE</scope>
    <source>
        <strain evidence="15">GVMAG-M-3300018416-26</strain>
    </source>
</reference>
<dbReference type="PROSITE" id="PS00177">
    <property type="entry name" value="TOPOISOMERASE_II"/>
    <property type="match status" value="1"/>
</dbReference>
<dbReference type="PRINTS" id="PR01158">
    <property type="entry name" value="TOPISMRASEII"/>
</dbReference>
<evidence type="ECO:0000256" key="2">
    <source>
        <dbReference type="ARBA" id="ARBA00001913"/>
    </source>
</evidence>
<dbReference type="FunFam" id="3.40.50.670:FF:000001">
    <property type="entry name" value="DNA topoisomerase 2"/>
    <property type="match status" value="1"/>
</dbReference>
<dbReference type="InterPro" id="IPR018522">
    <property type="entry name" value="TopoIIA_CS"/>
</dbReference>
<keyword evidence="11" id="KW-0238">DNA-binding</keyword>
<dbReference type="SUPFAM" id="SSF55874">
    <property type="entry name" value="ATPase domain of HSP90 chaperone/DNA topoisomerase II/histidine kinase"/>
    <property type="match status" value="1"/>
</dbReference>
<evidence type="ECO:0000256" key="9">
    <source>
        <dbReference type="ARBA" id="ARBA00022842"/>
    </source>
</evidence>
<dbReference type="SMART" id="SM00433">
    <property type="entry name" value="TOP2c"/>
    <property type="match status" value="1"/>
</dbReference>
<dbReference type="InterPro" id="IPR014721">
    <property type="entry name" value="Ribsml_uS5_D2-typ_fold_subgr"/>
</dbReference>